<dbReference type="EMBL" id="KQ001647">
    <property type="protein sequence ID" value="KJP89945.1"/>
    <property type="molecule type" value="Genomic_DNA"/>
</dbReference>
<protein>
    <submittedName>
        <fullName evidence="2">Uncharacterized protein</fullName>
    </submittedName>
</protein>
<evidence type="ECO:0000256" key="1">
    <source>
        <dbReference type="SAM" id="MobiDB-lite"/>
    </source>
</evidence>
<organism evidence="2 3">
    <name type="scientific">Plasmodium fragile</name>
    <dbReference type="NCBI Taxonomy" id="5857"/>
    <lineage>
        <taxon>Eukaryota</taxon>
        <taxon>Sar</taxon>
        <taxon>Alveolata</taxon>
        <taxon>Apicomplexa</taxon>
        <taxon>Aconoidasida</taxon>
        <taxon>Haemosporida</taxon>
        <taxon>Plasmodiidae</taxon>
        <taxon>Plasmodium</taxon>
        <taxon>Plasmodium (Plasmodium)</taxon>
    </lineage>
</organism>
<dbReference type="Proteomes" id="UP000054561">
    <property type="component" value="Unassembled WGS sequence"/>
</dbReference>
<feature type="region of interest" description="Disordered" evidence="1">
    <location>
        <begin position="224"/>
        <end position="251"/>
    </location>
</feature>
<keyword evidence="3" id="KW-1185">Reference proteome</keyword>
<dbReference type="OMA" id="INIYHKH"/>
<evidence type="ECO:0000313" key="3">
    <source>
        <dbReference type="Proteomes" id="UP000054561"/>
    </source>
</evidence>
<dbReference type="OrthoDB" id="381988at2759"/>
<evidence type="ECO:0000313" key="2">
    <source>
        <dbReference type="EMBL" id="KJP89945.1"/>
    </source>
</evidence>
<gene>
    <name evidence="2" type="ORF">AK88_00401</name>
</gene>
<accession>A0A0D9QS61</accession>
<name>A0A0D9QS61_PLAFR</name>
<dbReference type="VEuPathDB" id="PlasmoDB:AK88_00401"/>
<reference evidence="2 3" key="1">
    <citation type="submission" date="2014-03" db="EMBL/GenBank/DDBJ databases">
        <title>The Genome Sequence of Plasmodium fragile nilgiri.</title>
        <authorList>
            <consortium name="The Broad Institute Genomics Platform"/>
            <consortium name="The Broad Institute Genome Sequencing Center for Infectious Disease"/>
            <person name="Neafsey D."/>
            <person name="Duraisingh M."/>
            <person name="Young S.K."/>
            <person name="Zeng Q."/>
            <person name="Gargeya S."/>
            <person name="Abouelleil A."/>
            <person name="Alvarado L."/>
            <person name="Chapman S.B."/>
            <person name="Gainer-Dewar J."/>
            <person name="Goldberg J."/>
            <person name="Griggs A."/>
            <person name="Gujja S."/>
            <person name="Hansen M."/>
            <person name="Howarth C."/>
            <person name="Imamovic A."/>
            <person name="Larimer J."/>
            <person name="Pearson M."/>
            <person name="Poon T.W."/>
            <person name="Priest M."/>
            <person name="Roberts A."/>
            <person name="Saif S."/>
            <person name="Shea T."/>
            <person name="Sykes S."/>
            <person name="Wortman J."/>
            <person name="Nusbaum C."/>
            <person name="Birren B."/>
        </authorList>
    </citation>
    <scope>NUCLEOTIDE SEQUENCE [LARGE SCALE GENOMIC DNA]</scope>
    <source>
        <strain evidence="3">nilgiri</strain>
    </source>
</reference>
<sequence length="364" mass="40862">MDCLNKFDSNHLAAESKGEEYYRENMATRRKLKNCCKRWSDDKNSRDFLVSHKKEIDENSFLKIIKKTWNLIFFNEENRGKLLYGEGDENMYTLPNFLIIDSVSSGVISSFENDQVGMSLDEEEDVGSEHVQVDNVEDPVADSPLERGNQDCIASENNRDGLLEGGYEPCHAGENTGEYPLEGNNPDYPLEGDHQHCAAGQNWDDDLEEDEQWAEAIRAASIRASPVSEENSPVGNLSPDKESHKRMKTSKKSSINKKYINIYHKHEDSYSFHDKDIEDFLILSDVATCVSGAEEGSEQNRGDVPIEPCIGEPGDNGVSSEQRWSMPPPMEATPCCPKPDVENPLEESQMEADPPQYGKANGDP</sequence>
<dbReference type="GeneID" id="24265715"/>
<dbReference type="AlphaFoldDB" id="A0A0D9QS61"/>
<proteinExistence type="predicted"/>
<dbReference type="RefSeq" id="XP_012333475.1">
    <property type="nucleotide sequence ID" value="XM_012478052.1"/>
</dbReference>
<feature type="region of interest" description="Disordered" evidence="1">
    <location>
        <begin position="293"/>
        <end position="364"/>
    </location>
</feature>